<dbReference type="CDD" id="cd16487">
    <property type="entry name" value="mRING-H2-C3DHC3_ZFPL1"/>
    <property type="match status" value="1"/>
</dbReference>
<feature type="region of interest" description="Disordered" evidence="5">
    <location>
        <begin position="610"/>
        <end position="704"/>
    </location>
</feature>
<evidence type="ECO:0000256" key="2">
    <source>
        <dbReference type="ARBA" id="ARBA00022737"/>
    </source>
</evidence>
<keyword evidence="9" id="KW-1185">Reference proteome</keyword>
<dbReference type="InterPro" id="IPR001680">
    <property type="entry name" value="WD40_rpt"/>
</dbReference>
<reference evidence="8 9" key="1">
    <citation type="journal article" date="2018" name="Genome Biol. Evol.">
        <title>Multiple Roots of Fruiting Body Formation in Amoebozoa.</title>
        <authorList>
            <person name="Hillmann F."/>
            <person name="Forbes G."/>
            <person name="Novohradska S."/>
            <person name="Ferling I."/>
            <person name="Riege K."/>
            <person name="Groth M."/>
            <person name="Westermann M."/>
            <person name="Marz M."/>
            <person name="Spaller T."/>
            <person name="Winckler T."/>
            <person name="Schaap P."/>
            <person name="Glockner G."/>
        </authorList>
    </citation>
    <scope>NUCLEOTIDE SEQUENCE [LARGE SCALE GENOMIC DNA]</scope>
    <source>
        <strain evidence="8 9">Jena</strain>
    </source>
</reference>
<dbReference type="Proteomes" id="UP000241769">
    <property type="component" value="Unassembled WGS sequence"/>
</dbReference>
<keyword evidence="3" id="KW-0863">Zinc-finger</keyword>
<dbReference type="Gene3D" id="2.130.10.10">
    <property type="entry name" value="YVTN repeat-like/Quinoprotein amine dehydrogenase"/>
    <property type="match status" value="2"/>
</dbReference>
<keyword evidence="6" id="KW-1133">Transmembrane helix</keyword>
<proteinExistence type="predicted"/>
<dbReference type="SUPFAM" id="SSF57850">
    <property type="entry name" value="RING/U-box"/>
    <property type="match status" value="1"/>
</dbReference>
<dbReference type="PROSITE" id="PS50082">
    <property type="entry name" value="WD_REPEATS_2"/>
    <property type="match status" value="2"/>
</dbReference>
<dbReference type="Gene3D" id="3.30.40.10">
    <property type="entry name" value="Zinc/RING finger domain, C3HC4 (zinc finger)"/>
    <property type="match status" value="1"/>
</dbReference>
<dbReference type="Pfam" id="PF25998">
    <property type="entry name" value="U-box_ZFPL1"/>
    <property type="match status" value="1"/>
</dbReference>
<name>A0A2P6NUU7_9EUKA</name>
<feature type="compositionally biased region" description="Basic and acidic residues" evidence="5">
    <location>
        <begin position="648"/>
        <end position="696"/>
    </location>
</feature>
<keyword evidence="6" id="KW-0812">Transmembrane</keyword>
<evidence type="ECO:0000256" key="6">
    <source>
        <dbReference type="SAM" id="Phobius"/>
    </source>
</evidence>
<evidence type="ECO:0000313" key="8">
    <source>
        <dbReference type="EMBL" id="PRP87638.1"/>
    </source>
</evidence>
<dbReference type="InParanoid" id="A0A2P6NUU7"/>
<feature type="domain" description="RING-type" evidence="7">
    <location>
        <begin position="65"/>
        <end position="114"/>
    </location>
</feature>
<accession>A0A2P6NUU7</accession>
<keyword evidence="6" id="KW-0472">Membrane</keyword>
<dbReference type="Pfam" id="PF25993">
    <property type="entry name" value="zf-B_box_ZFPL1"/>
    <property type="match status" value="1"/>
</dbReference>
<dbReference type="PANTHER" id="PTHR44675">
    <property type="entry name" value="PAK1 INTERACTING PROTEIN 1"/>
    <property type="match status" value="1"/>
</dbReference>
<evidence type="ECO:0000313" key="9">
    <source>
        <dbReference type="Proteomes" id="UP000241769"/>
    </source>
</evidence>
<keyword evidence="3" id="KW-0862">Zinc</keyword>
<evidence type="ECO:0000256" key="1">
    <source>
        <dbReference type="ARBA" id="ARBA00022574"/>
    </source>
</evidence>
<feature type="compositionally biased region" description="Basic residues" evidence="5">
    <location>
        <begin position="625"/>
        <end position="635"/>
    </location>
</feature>
<dbReference type="OrthoDB" id="308449at2759"/>
<dbReference type="GO" id="GO:0008270">
    <property type="term" value="F:zinc ion binding"/>
    <property type="evidence" value="ECO:0007669"/>
    <property type="project" value="UniProtKB-KW"/>
</dbReference>
<dbReference type="InterPro" id="IPR051959">
    <property type="entry name" value="PAK1-Kinase_Regulator"/>
</dbReference>
<feature type="repeat" description="WD" evidence="4">
    <location>
        <begin position="420"/>
        <end position="461"/>
    </location>
</feature>
<dbReference type="AlphaFoldDB" id="A0A2P6NUU7"/>
<keyword evidence="2" id="KW-0677">Repeat</keyword>
<dbReference type="EMBL" id="MDYQ01000019">
    <property type="protein sequence ID" value="PRP87638.1"/>
    <property type="molecule type" value="Genomic_DNA"/>
</dbReference>
<evidence type="ECO:0000256" key="5">
    <source>
        <dbReference type="SAM" id="MobiDB-lite"/>
    </source>
</evidence>
<evidence type="ECO:0000256" key="4">
    <source>
        <dbReference type="PROSITE-ProRule" id="PRU00221"/>
    </source>
</evidence>
<feature type="compositionally biased region" description="Basic and acidic residues" evidence="5">
    <location>
        <begin position="610"/>
        <end position="620"/>
    </location>
</feature>
<dbReference type="InterPro" id="IPR036322">
    <property type="entry name" value="WD40_repeat_dom_sf"/>
</dbReference>
<dbReference type="SMART" id="SM00184">
    <property type="entry name" value="RING"/>
    <property type="match status" value="1"/>
</dbReference>
<dbReference type="PANTHER" id="PTHR44675:SF1">
    <property type="entry name" value="P21-ACTIVATED PROTEIN KINASE-INTERACTING PROTEIN 1"/>
    <property type="match status" value="1"/>
</dbReference>
<feature type="repeat" description="WD" evidence="4">
    <location>
        <begin position="377"/>
        <end position="410"/>
    </location>
</feature>
<dbReference type="InterPro" id="IPR013083">
    <property type="entry name" value="Znf_RING/FYVE/PHD"/>
</dbReference>
<dbReference type="InterPro" id="IPR019775">
    <property type="entry name" value="WD40_repeat_CS"/>
</dbReference>
<dbReference type="PROSITE" id="PS50089">
    <property type="entry name" value="ZF_RING_2"/>
    <property type="match status" value="1"/>
</dbReference>
<comment type="caution">
    <text evidence="8">The sequence shown here is derived from an EMBL/GenBank/DDBJ whole genome shotgun (WGS) entry which is preliminary data.</text>
</comment>
<dbReference type="InterPro" id="IPR015943">
    <property type="entry name" value="WD40/YVTN_repeat-like_dom_sf"/>
</dbReference>
<dbReference type="PROSITE" id="PS00678">
    <property type="entry name" value="WD_REPEATS_1"/>
    <property type="match status" value="1"/>
</dbReference>
<dbReference type="SUPFAM" id="SSF50978">
    <property type="entry name" value="WD40 repeat-like"/>
    <property type="match status" value="1"/>
</dbReference>
<dbReference type="SMART" id="SM00320">
    <property type="entry name" value="WD40"/>
    <property type="match status" value="5"/>
</dbReference>
<dbReference type="Pfam" id="PF00400">
    <property type="entry name" value="WD40"/>
    <property type="match status" value="2"/>
</dbReference>
<sequence length="704" mass="78662">MGICKCKRRTDLFCYVHKKAVCETCITTDHRLVRIAARLKSDKSQCVVRTYVEWLTESEYEDPICPVCKDKIQSDGDVLRLLCMHLIHPECLDVHASSLPNHTAKAGYQCPDCQKPIFPPPDNRSPLAQQINDHLSNASWSRGLMAKSITEQPQSSLYKNDEIAISLPQTTLPLSRSSSVGELERPPNTNSIIVDINSIDSGVASRKHGIRESGSNNSIFIDSSEEGDKYQRRSFTQLLVALGLANPPSKSKSRGGTRIRLNTKKMIVIAIVMLCLLTVIVFGSSISTEEEPAEKKIEEMQEEQFGLCVVAGCYEKCLFGYHFDLEEGTEFKQKFITLAHEGCVKAVNSFDSIITSSSTDQAIRVFDLSRLKDKGRLTHHTGPVTCLSFSSEKNRHMISGSDDGTLVIWKCDEWIPVKTLTGHKGPVHSVSIHPSNKIALSSSKDKNIKLWNLINGKCAHTTKLDYEVDLVAWSPSGDTYTLVSNDRLITYGTSTSEQKLDLKTPKRVNTALYLTEDLIAYGGEDSAFNVYSLEKQQVVFTKKVHENRMKDMTLVPRTEEEEGEMHIITVSTDGFIKLHLWNGETLVEKKKKHTDARLTCVTALLTEEPRGGLKQKESTEAVKSNGKKLKMKKVKKEGEEGGAPVKRANKEEEGAPVKKAKKEEKGTKKEEKKEGKEEKGTKKEKEGEKQGKEEKKVTKKTVKS</sequence>
<dbReference type="InterPro" id="IPR058730">
    <property type="entry name" value="U-box_ZFPL1-like"/>
</dbReference>
<feature type="transmembrane region" description="Helical" evidence="6">
    <location>
        <begin position="266"/>
        <end position="286"/>
    </location>
</feature>
<keyword evidence="1 4" id="KW-0853">WD repeat</keyword>
<evidence type="ECO:0000256" key="3">
    <source>
        <dbReference type="PROSITE-ProRule" id="PRU00175"/>
    </source>
</evidence>
<dbReference type="InterPro" id="IPR058731">
    <property type="entry name" value="Znf-B_box_ZFPL1-like"/>
</dbReference>
<dbReference type="STRING" id="1890364.A0A2P6NUU7"/>
<gene>
    <name evidence="8" type="ORF">PROFUN_04665</name>
</gene>
<dbReference type="PROSITE" id="PS50294">
    <property type="entry name" value="WD_REPEATS_REGION"/>
    <property type="match status" value="2"/>
</dbReference>
<evidence type="ECO:0000259" key="7">
    <source>
        <dbReference type="PROSITE" id="PS50089"/>
    </source>
</evidence>
<protein>
    <recommendedName>
        <fullName evidence="7">RING-type domain-containing protein</fullName>
    </recommendedName>
</protein>
<organism evidence="8 9">
    <name type="scientific">Planoprotostelium fungivorum</name>
    <dbReference type="NCBI Taxonomy" id="1890364"/>
    <lineage>
        <taxon>Eukaryota</taxon>
        <taxon>Amoebozoa</taxon>
        <taxon>Evosea</taxon>
        <taxon>Variosea</taxon>
        <taxon>Cavosteliida</taxon>
        <taxon>Cavosteliaceae</taxon>
        <taxon>Planoprotostelium</taxon>
    </lineage>
</organism>
<keyword evidence="3" id="KW-0479">Metal-binding</keyword>
<dbReference type="InterPro" id="IPR001841">
    <property type="entry name" value="Znf_RING"/>
</dbReference>